<evidence type="ECO:0000256" key="4">
    <source>
        <dbReference type="PROSITE-ProRule" id="PRU00335"/>
    </source>
</evidence>
<evidence type="ECO:0000313" key="6">
    <source>
        <dbReference type="EMBL" id="TDU88216.1"/>
    </source>
</evidence>
<dbReference type="InterPro" id="IPR036271">
    <property type="entry name" value="Tet_transcr_reg_TetR-rel_C_sf"/>
</dbReference>
<dbReference type="AlphaFoldDB" id="A0A4R7TA23"/>
<keyword evidence="1" id="KW-0805">Transcription regulation</keyword>
<dbReference type="Proteomes" id="UP000295151">
    <property type="component" value="Unassembled WGS sequence"/>
</dbReference>
<dbReference type="InterPro" id="IPR001647">
    <property type="entry name" value="HTH_TetR"/>
</dbReference>
<dbReference type="OrthoDB" id="4823039at2"/>
<sequence length="212" mass="23788">MTEVKRTYDATNRQQRARERRRAVVAAAQELFEREGFRATTIAAVARAAGVSAESIYKGFGTKAALAKAVFDFVVAGDDEPVPMAERPEVQAVRAEPDPRRKLALYAEGLARRQHRSAKVQLLIRDGRHVDDTLEGVWQKLLAERLHGMTLLAADLHATGRLRPGLDADEVRDLLWTYISVELYELLVLNRGWPLRRYTTWLTNALAAALCP</sequence>
<dbReference type="Gene3D" id="1.10.357.10">
    <property type="entry name" value="Tetracycline Repressor, domain 2"/>
    <property type="match status" value="1"/>
</dbReference>
<accession>A0A4R7TA23</accession>
<dbReference type="EMBL" id="SOCE01000001">
    <property type="protein sequence ID" value="TDU88216.1"/>
    <property type="molecule type" value="Genomic_DNA"/>
</dbReference>
<evidence type="ECO:0000256" key="1">
    <source>
        <dbReference type="ARBA" id="ARBA00023015"/>
    </source>
</evidence>
<keyword evidence="2 4" id="KW-0238">DNA-binding</keyword>
<dbReference type="InterPro" id="IPR009057">
    <property type="entry name" value="Homeodomain-like_sf"/>
</dbReference>
<feature type="domain" description="HTH tetR-type" evidence="5">
    <location>
        <begin position="18"/>
        <end position="78"/>
    </location>
</feature>
<dbReference type="SUPFAM" id="SSF48498">
    <property type="entry name" value="Tetracyclin repressor-like, C-terminal domain"/>
    <property type="match status" value="1"/>
</dbReference>
<dbReference type="GO" id="GO:0003700">
    <property type="term" value="F:DNA-binding transcription factor activity"/>
    <property type="evidence" value="ECO:0007669"/>
    <property type="project" value="TreeGrafter"/>
</dbReference>
<dbReference type="InterPro" id="IPR050109">
    <property type="entry name" value="HTH-type_TetR-like_transc_reg"/>
</dbReference>
<comment type="caution">
    <text evidence="6">The sequence shown here is derived from an EMBL/GenBank/DDBJ whole genome shotgun (WGS) entry which is preliminary data.</text>
</comment>
<name>A0A4R7TA23_9ACTN</name>
<dbReference type="PANTHER" id="PTHR30055:SF234">
    <property type="entry name" value="HTH-TYPE TRANSCRIPTIONAL REGULATOR BETI"/>
    <property type="match status" value="1"/>
</dbReference>
<evidence type="ECO:0000313" key="7">
    <source>
        <dbReference type="Proteomes" id="UP000295151"/>
    </source>
</evidence>
<gene>
    <name evidence="6" type="ORF">EV138_1758</name>
</gene>
<dbReference type="PANTHER" id="PTHR30055">
    <property type="entry name" value="HTH-TYPE TRANSCRIPTIONAL REGULATOR RUTR"/>
    <property type="match status" value="1"/>
</dbReference>
<keyword evidence="3" id="KW-0804">Transcription</keyword>
<feature type="DNA-binding region" description="H-T-H motif" evidence="4">
    <location>
        <begin position="41"/>
        <end position="60"/>
    </location>
</feature>
<organism evidence="6 7">
    <name type="scientific">Kribbella voronezhensis</name>
    <dbReference type="NCBI Taxonomy" id="2512212"/>
    <lineage>
        <taxon>Bacteria</taxon>
        <taxon>Bacillati</taxon>
        <taxon>Actinomycetota</taxon>
        <taxon>Actinomycetes</taxon>
        <taxon>Propionibacteriales</taxon>
        <taxon>Kribbellaceae</taxon>
        <taxon>Kribbella</taxon>
    </lineage>
</organism>
<proteinExistence type="predicted"/>
<reference evidence="6 7" key="1">
    <citation type="submission" date="2019-03" db="EMBL/GenBank/DDBJ databases">
        <title>Genomic Encyclopedia of Type Strains, Phase III (KMG-III): the genomes of soil and plant-associated and newly described type strains.</title>
        <authorList>
            <person name="Whitman W."/>
        </authorList>
    </citation>
    <scope>NUCLEOTIDE SEQUENCE [LARGE SCALE GENOMIC DNA]</scope>
    <source>
        <strain evidence="6 7">VKM Ac-2575</strain>
    </source>
</reference>
<evidence type="ECO:0000256" key="3">
    <source>
        <dbReference type="ARBA" id="ARBA00023163"/>
    </source>
</evidence>
<evidence type="ECO:0000256" key="2">
    <source>
        <dbReference type="ARBA" id="ARBA00023125"/>
    </source>
</evidence>
<dbReference type="PRINTS" id="PR00455">
    <property type="entry name" value="HTHTETR"/>
</dbReference>
<evidence type="ECO:0000259" key="5">
    <source>
        <dbReference type="PROSITE" id="PS50977"/>
    </source>
</evidence>
<dbReference type="Pfam" id="PF00440">
    <property type="entry name" value="TetR_N"/>
    <property type="match status" value="1"/>
</dbReference>
<dbReference type="SUPFAM" id="SSF46689">
    <property type="entry name" value="Homeodomain-like"/>
    <property type="match status" value="1"/>
</dbReference>
<dbReference type="PROSITE" id="PS50977">
    <property type="entry name" value="HTH_TETR_2"/>
    <property type="match status" value="1"/>
</dbReference>
<protein>
    <submittedName>
        <fullName evidence="6">TetR family transcriptional regulator</fullName>
    </submittedName>
</protein>
<keyword evidence="7" id="KW-1185">Reference proteome</keyword>
<dbReference type="GO" id="GO:0000976">
    <property type="term" value="F:transcription cis-regulatory region binding"/>
    <property type="evidence" value="ECO:0007669"/>
    <property type="project" value="TreeGrafter"/>
</dbReference>